<evidence type="ECO:0000256" key="2">
    <source>
        <dbReference type="SAM" id="MobiDB-lite"/>
    </source>
</evidence>
<dbReference type="Proteomes" id="UP001472866">
    <property type="component" value="Chromosome 04"/>
</dbReference>
<feature type="region of interest" description="Disordered" evidence="2">
    <location>
        <begin position="1"/>
        <end position="37"/>
    </location>
</feature>
<dbReference type="CDD" id="cd16448">
    <property type="entry name" value="RING-H2"/>
    <property type="match status" value="1"/>
</dbReference>
<reference evidence="4 5" key="1">
    <citation type="submission" date="2024-03" db="EMBL/GenBank/DDBJ databases">
        <title>Complete genome sequence of the green alga Chloropicon roscoffensis RCC1871.</title>
        <authorList>
            <person name="Lemieux C."/>
            <person name="Pombert J.-F."/>
            <person name="Otis C."/>
            <person name="Turmel M."/>
        </authorList>
    </citation>
    <scope>NUCLEOTIDE SEQUENCE [LARGE SCALE GENOMIC DNA]</scope>
    <source>
        <strain evidence="4 5">RCC1871</strain>
    </source>
</reference>
<feature type="domain" description="RING-type" evidence="3">
    <location>
        <begin position="69"/>
        <end position="113"/>
    </location>
</feature>
<dbReference type="AlphaFoldDB" id="A0AAX4P7D7"/>
<evidence type="ECO:0000313" key="5">
    <source>
        <dbReference type="Proteomes" id="UP001472866"/>
    </source>
</evidence>
<dbReference type="Gene3D" id="3.30.40.10">
    <property type="entry name" value="Zinc/RING finger domain, C3HC4 (zinc finger)"/>
    <property type="match status" value="1"/>
</dbReference>
<sequence>MTRSRYSFRQPGMPLKSLPLPESFRAEEKSQMKRQNKWRNLGEEGQREVWRRLGGVPRRTRRPAQTYTCTLCLEPGKSKSASCPTCKHTSGLMHLKCLAKTLVYCGGSCPYCTQPLTEISGVKVPDRSIVDLELQFENELEEFCQDQGMECVVDESTFPSLKAKAETMARVSFASAVGLARGRRWGT</sequence>
<evidence type="ECO:0000313" key="4">
    <source>
        <dbReference type="EMBL" id="WZN61843.1"/>
    </source>
</evidence>
<dbReference type="SUPFAM" id="SSF57850">
    <property type="entry name" value="RING/U-box"/>
    <property type="match status" value="1"/>
</dbReference>
<proteinExistence type="predicted"/>
<evidence type="ECO:0000256" key="1">
    <source>
        <dbReference type="PROSITE-ProRule" id="PRU00175"/>
    </source>
</evidence>
<protein>
    <recommendedName>
        <fullName evidence="3">RING-type domain-containing protein</fullName>
    </recommendedName>
</protein>
<gene>
    <name evidence="4" type="ORF">HKI87_04g33780</name>
</gene>
<evidence type="ECO:0000259" key="3">
    <source>
        <dbReference type="PROSITE" id="PS50089"/>
    </source>
</evidence>
<dbReference type="InterPro" id="IPR001841">
    <property type="entry name" value="Znf_RING"/>
</dbReference>
<keyword evidence="1" id="KW-0863">Zinc-finger</keyword>
<keyword evidence="5" id="KW-1185">Reference proteome</keyword>
<name>A0AAX4P7D7_9CHLO</name>
<dbReference type="InterPro" id="IPR013083">
    <property type="entry name" value="Znf_RING/FYVE/PHD"/>
</dbReference>
<dbReference type="PROSITE" id="PS50089">
    <property type="entry name" value="ZF_RING_2"/>
    <property type="match status" value="1"/>
</dbReference>
<keyword evidence="1" id="KW-0862">Zinc</keyword>
<accession>A0AAX4P7D7</accession>
<dbReference type="GO" id="GO:0008270">
    <property type="term" value="F:zinc ion binding"/>
    <property type="evidence" value="ECO:0007669"/>
    <property type="project" value="UniProtKB-KW"/>
</dbReference>
<organism evidence="4 5">
    <name type="scientific">Chloropicon roscoffensis</name>
    <dbReference type="NCBI Taxonomy" id="1461544"/>
    <lineage>
        <taxon>Eukaryota</taxon>
        <taxon>Viridiplantae</taxon>
        <taxon>Chlorophyta</taxon>
        <taxon>Chloropicophyceae</taxon>
        <taxon>Chloropicales</taxon>
        <taxon>Chloropicaceae</taxon>
        <taxon>Chloropicon</taxon>
    </lineage>
</organism>
<keyword evidence="1" id="KW-0479">Metal-binding</keyword>
<dbReference type="EMBL" id="CP151504">
    <property type="protein sequence ID" value="WZN61843.1"/>
    <property type="molecule type" value="Genomic_DNA"/>
</dbReference>